<name>A0A1H6DMY2_9ACTN</name>
<evidence type="ECO:0000313" key="3">
    <source>
        <dbReference type="EMBL" id="SEG86680.1"/>
    </source>
</evidence>
<evidence type="ECO:0000256" key="2">
    <source>
        <dbReference type="SAM" id="SignalP"/>
    </source>
</evidence>
<dbReference type="AlphaFoldDB" id="A0A1H6DMY2"/>
<feature type="chain" id="PRO_5038331701" description="Septum formation" evidence="2">
    <location>
        <begin position="26"/>
        <end position="301"/>
    </location>
</feature>
<keyword evidence="4" id="KW-1185">Reference proteome</keyword>
<evidence type="ECO:0008006" key="5">
    <source>
        <dbReference type="Google" id="ProtNLM"/>
    </source>
</evidence>
<keyword evidence="2" id="KW-0732">Signal</keyword>
<dbReference type="PROSITE" id="PS51257">
    <property type="entry name" value="PROKAR_LIPOPROTEIN"/>
    <property type="match status" value="1"/>
</dbReference>
<feature type="compositionally biased region" description="Low complexity" evidence="1">
    <location>
        <begin position="40"/>
        <end position="51"/>
    </location>
</feature>
<feature type="signal peptide" evidence="2">
    <location>
        <begin position="1"/>
        <end position="25"/>
    </location>
</feature>
<dbReference type="Proteomes" id="UP000236754">
    <property type="component" value="Unassembled WGS sequence"/>
</dbReference>
<evidence type="ECO:0000313" key="4">
    <source>
        <dbReference type="Proteomes" id="UP000236754"/>
    </source>
</evidence>
<dbReference type="RefSeq" id="WP_146088390.1">
    <property type="nucleotide sequence ID" value="NZ_FNVU01000017.1"/>
</dbReference>
<proteinExistence type="predicted"/>
<gene>
    <name evidence="3" type="ORF">SAMN05216223_117157</name>
</gene>
<organism evidence="3 4">
    <name type="scientific">Actinacidiphila yanglinensis</name>
    <dbReference type="NCBI Taxonomy" id="310779"/>
    <lineage>
        <taxon>Bacteria</taxon>
        <taxon>Bacillati</taxon>
        <taxon>Actinomycetota</taxon>
        <taxon>Actinomycetes</taxon>
        <taxon>Kitasatosporales</taxon>
        <taxon>Streptomycetaceae</taxon>
        <taxon>Actinacidiphila</taxon>
    </lineage>
</organism>
<dbReference type="EMBL" id="FNVU01000017">
    <property type="protein sequence ID" value="SEG86680.1"/>
    <property type="molecule type" value="Genomic_DNA"/>
</dbReference>
<accession>A0A1H6DMY2</accession>
<dbReference type="OrthoDB" id="3628931at2"/>
<evidence type="ECO:0000256" key="1">
    <source>
        <dbReference type="SAM" id="MobiDB-lite"/>
    </source>
</evidence>
<sequence>MAKSRRTPRAVAAAVLVPLALAASAGCGGPAHHDRPAPAPTSATPTANPHTADPDPRHLALGDCFDADRGLTLTGGTQPAGPVHIVPCTGTHDAEVYGRFTYVEGGYPAAQLRIIATSDCADLVPRYDMDSWTLSATAELARALLPTRTQWAAGDHDGICYWTPRDPPTTTRLRHDRTTSTAAQYAYLDAVDRPESALATDPASQGETDLSSYQNWSAGVADSLTTEEQLLRARTWPVAAQGPVEALLQRVDALVPQWRAASQQASPAAIKRTTGTLRGRNAEPQEQAVRQALGLTTTRAR</sequence>
<feature type="region of interest" description="Disordered" evidence="1">
    <location>
        <begin position="27"/>
        <end position="56"/>
    </location>
</feature>
<reference evidence="3 4" key="1">
    <citation type="submission" date="2016-10" db="EMBL/GenBank/DDBJ databases">
        <authorList>
            <person name="de Groot N.N."/>
        </authorList>
    </citation>
    <scope>NUCLEOTIDE SEQUENCE [LARGE SCALE GENOMIC DNA]</scope>
    <source>
        <strain evidence="3 4">CGMCC 4.2023</strain>
    </source>
</reference>
<protein>
    <recommendedName>
        <fullName evidence="5">Septum formation</fullName>
    </recommendedName>
</protein>